<feature type="domain" description="M23ase beta-sheet core" evidence="3">
    <location>
        <begin position="96"/>
        <end position="194"/>
    </location>
</feature>
<dbReference type="InterPro" id="IPR011055">
    <property type="entry name" value="Dup_hybrid_motif"/>
</dbReference>
<dbReference type="RefSeq" id="WP_091080566.1">
    <property type="nucleotide sequence ID" value="NZ_FMHT01000003.1"/>
</dbReference>
<dbReference type="InterPro" id="IPR016047">
    <property type="entry name" value="M23ase_b-sheet_dom"/>
</dbReference>
<evidence type="ECO:0000256" key="2">
    <source>
        <dbReference type="SAM" id="SignalP"/>
    </source>
</evidence>
<gene>
    <name evidence="4" type="ORF">GA0070616_2301</name>
</gene>
<dbReference type="Pfam" id="PF01551">
    <property type="entry name" value="Peptidase_M23"/>
    <property type="match status" value="1"/>
</dbReference>
<dbReference type="Gene3D" id="2.70.70.10">
    <property type="entry name" value="Glucose Permease (Domain IIA)"/>
    <property type="match status" value="1"/>
</dbReference>
<dbReference type="GO" id="GO:0004222">
    <property type="term" value="F:metalloendopeptidase activity"/>
    <property type="evidence" value="ECO:0007669"/>
    <property type="project" value="TreeGrafter"/>
</dbReference>
<organism evidence="4 5">
    <name type="scientific">Micromonospora nigra</name>
    <dbReference type="NCBI Taxonomy" id="145857"/>
    <lineage>
        <taxon>Bacteria</taxon>
        <taxon>Bacillati</taxon>
        <taxon>Actinomycetota</taxon>
        <taxon>Actinomycetes</taxon>
        <taxon>Micromonosporales</taxon>
        <taxon>Micromonosporaceae</taxon>
        <taxon>Micromonospora</taxon>
    </lineage>
</organism>
<evidence type="ECO:0000259" key="3">
    <source>
        <dbReference type="Pfam" id="PF01551"/>
    </source>
</evidence>
<dbReference type="CDD" id="cd12797">
    <property type="entry name" value="M23_peptidase"/>
    <property type="match status" value="1"/>
</dbReference>
<evidence type="ECO:0000313" key="4">
    <source>
        <dbReference type="EMBL" id="SCL21438.1"/>
    </source>
</evidence>
<dbReference type="OrthoDB" id="9810477at2"/>
<keyword evidence="5" id="KW-1185">Reference proteome</keyword>
<protein>
    <submittedName>
        <fullName evidence="4">Peptidase family M23</fullName>
    </submittedName>
</protein>
<proteinExistence type="predicted"/>
<reference evidence="4 5" key="1">
    <citation type="submission" date="2016-06" db="EMBL/GenBank/DDBJ databases">
        <authorList>
            <person name="Kjaerup R.B."/>
            <person name="Dalgaard T.S."/>
            <person name="Juul-Madsen H.R."/>
        </authorList>
    </citation>
    <scope>NUCLEOTIDE SEQUENCE [LARGE SCALE GENOMIC DNA]</scope>
    <source>
        <strain evidence="4 5">DSM 43818</strain>
    </source>
</reference>
<keyword evidence="2" id="KW-0732">Signal</keyword>
<name>A0A1C6RW44_9ACTN</name>
<feature type="chain" id="PRO_5038588975" evidence="2">
    <location>
        <begin position="33"/>
        <end position="246"/>
    </location>
</feature>
<accession>A0A1C6RW44</accession>
<evidence type="ECO:0000256" key="1">
    <source>
        <dbReference type="SAM" id="MobiDB-lite"/>
    </source>
</evidence>
<dbReference type="EMBL" id="FMHT01000003">
    <property type="protein sequence ID" value="SCL21438.1"/>
    <property type="molecule type" value="Genomic_DNA"/>
</dbReference>
<dbReference type="STRING" id="145857.GA0070616_2301"/>
<dbReference type="PANTHER" id="PTHR21666:SF270">
    <property type="entry name" value="MUREIN HYDROLASE ACTIVATOR ENVC"/>
    <property type="match status" value="1"/>
</dbReference>
<dbReference type="InterPro" id="IPR050570">
    <property type="entry name" value="Cell_wall_metabolism_enzyme"/>
</dbReference>
<feature type="signal peptide" evidence="2">
    <location>
        <begin position="1"/>
        <end position="32"/>
    </location>
</feature>
<dbReference type="SUPFAM" id="SSF51261">
    <property type="entry name" value="Duplicated hybrid motif"/>
    <property type="match status" value="1"/>
</dbReference>
<sequence>MSSPTPGSRPRPTALLLLVVALTAGCGAPPRAADGPPPTAPTPRVVSGAPAGPDRTGPATAQPPASSAAPTRAASRHVFPVRAADVAYHPTHSAYPGTDIFADCGTPFVAVTDGTVAEVSRVDRFDPRGPRGPFNGGLSVSLIGDDGVRYYGSHLSRIADGVDPGARVRAGQRLGAVGRTGNANNVCHLHFGISPPCVGRDGWWIRRGVVWPAPYLDSWRRGGNREPAAAVAAWHRRHGCPAEPPG</sequence>
<evidence type="ECO:0000313" key="5">
    <source>
        <dbReference type="Proteomes" id="UP000199699"/>
    </source>
</evidence>
<dbReference type="PANTHER" id="PTHR21666">
    <property type="entry name" value="PEPTIDASE-RELATED"/>
    <property type="match status" value="1"/>
</dbReference>
<dbReference type="AlphaFoldDB" id="A0A1C6RW44"/>
<dbReference type="Proteomes" id="UP000199699">
    <property type="component" value="Unassembled WGS sequence"/>
</dbReference>
<feature type="compositionally biased region" description="Low complexity" evidence="1">
    <location>
        <begin position="58"/>
        <end position="73"/>
    </location>
</feature>
<feature type="region of interest" description="Disordered" evidence="1">
    <location>
        <begin position="29"/>
        <end position="74"/>
    </location>
</feature>